<dbReference type="Proteomes" id="UP000721954">
    <property type="component" value="Unassembled WGS sequence"/>
</dbReference>
<sequence>MRNEKKPPEPYEPPMLEKVGRFTKDTLGRPGPWHDYRPRAWRW</sequence>
<evidence type="ECO:0000313" key="1">
    <source>
        <dbReference type="EMBL" id="MBO8200764.1"/>
    </source>
</evidence>
<gene>
    <name evidence="1" type="ORF">JW613_20970</name>
</gene>
<dbReference type="EMBL" id="JAFFZM010000012">
    <property type="protein sequence ID" value="MBO8200764.1"/>
    <property type="molecule type" value="Genomic_DNA"/>
</dbReference>
<organism evidence="1 2">
    <name type="scientific">Streptomyces smyrnaeus</name>
    <dbReference type="NCBI Taxonomy" id="1387713"/>
    <lineage>
        <taxon>Bacteria</taxon>
        <taxon>Bacillati</taxon>
        <taxon>Actinomycetota</taxon>
        <taxon>Actinomycetes</taxon>
        <taxon>Kitasatosporales</taxon>
        <taxon>Streptomycetaceae</taxon>
        <taxon>Streptomyces</taxon>
    </lineage>
</organism>
<protein>
    <submittedName>
        <fullName evidence="1">Lasso RiPP family leader peptide-containing protein</fullName>
    </submittedName>
</protein>
<keyword evidence="2" id="KW-1185">Reference proteome</keyword>
<dbReference type="RefSeq" id="WP_209212373.1">
    <property type="nucleotide sequence ID" value="NZ_JAFFZM010000012.1"/>
</dbReference>
<accession>A0ABS3XZF6</accession>
<dbReference type="GeneID" id="96261096"/>
<name>A0ABS3XZF6_9ACTN</name>
<reference evidence="1 2" key="1">
    <citation type="submission" date="2021-02" db="EMBL/GenBank/DDBJ databases">
        <title>Streptomyces spirodelae sp. nov., isolated from duckweed.</title>
        <authorList>
            <person name="Saimee Y."/>
            <person name="Duangmal K."/>
        </authorList>
    </citation>
    <scope>NUCLEOTIDE SEQUENCE [LARGE SCALE GENOMIC DNA]</scope>
    <source>
        <strain evidence="1 2">DSM 42105</strain>
    </source>
</reference>
<dbReference type="NCBIfam" id="NF033521">
    <property type="entry name" value="lasso_leader_L3"/>
    <property type="match status" value="1"/>
</dbReference>
<proteinExistence type="predicted"/>
<comment type="caution">
    <text evidence="1">The sequence shown here is derived from an EMBL/GenBank/DDBJ whole genome shotgun (WGS) entry which is preliminary data.</text>
</comment>
<evidence type="ECO:0000313" key="2">
    <source>
        <dbReference type="Proteomes" id="UP000721954"/>
    </source>
</evidence>